<evidence type="ECO:0000313" key="2">
    <source>
        <dbReference type="EMBL" id="GAA4255323.1"/>
    </source>
</evidence>
<comment type="caution">
    <text evidence="2">The sequence shown here is derived from an EMBL/GenBank/DDBJ whole genome shotgun (WGS) entry which is preliminary data.</text>
</comment>
<dbReference type="PANTHER" id="PTHR42977:SF1">
    <property type="entry name" value="BLR6576 PROTEIN"/>
    <property type="match status" value="1"/>
</dbReference>
<dbReference type="Proteomes" id="UP001500620">
    <property type="component" value="Unassembled WGS sequence"/>
</dbReference>
<dbReference type="InterPro" id="IPR029058">
    <property type="entry name" value="AB_hydrolase_fold"/>
</dbReference>
<keyword evidence="3" id="KW-1185">Reference proteome</keyword>
<dbReference type="PANTHER" id="PTHR42977">
    <property type="entry name" value="HYDROLASE-RELATED"/>
    <property type="match status" value="1"/>
</dbReference>
<reference evidence="3" key="1">
    <citation type="journal article" date="2019" name="Int. J. Syst. Evol. Microbiol.">
        <title>The Global Catalogue of Microorganisms (GCM) 10K type strain sequencing project: providing services to taxonomists for standard genome sequencing and annotation.</title>
        <authorList>
            <consortium name="The Broad Institute Genomics Platform"/>
            <consortium name="The Broad Institute Genome Sequencing Center for Infectious Disease"/>
            <person name="Wu L."/>
            <person name="Ma J."/>
        </authorList>
    </citation>
    <scope>NUCLEOTIDE SEQUENCE [LARGE SCALE GENOMIC DNA]</scope>
    <source>
        <strain evidence="3">JCM 17441</strain>
    </source>
</reference>
<feature type="domain" description="AB hydrolase-1" evidence="1">
    <location>
        <begin position="27"/>
        <end position="146"/>
    </location>
</feature>
<evidence type="ECO:0000313" key="3">
    <source>
        <dbReference type="Proteomes" id="UP001500620"/>
    </source>
</evidence>
<keyword evidence="2" id="KW-0378">Hydrolase</keyword>
<dbReference type="RefSeq" id="WP_345132313.1">
    <property type="nucleotide sequence ID" value="NZ_BAABAT010000020.1"/>
</dbReference>
<dbReference type="InterPro" id="IPR051340">
    <property type="entry name" value="Haloalkane_dehalogenase"/>
</dbReference>
<dbReference type="InterPro" id="IPR000073">
    <property type="entry name" value="AB_hydrolase_1"/>
</dbReference>
<protein>
    <submittedName>
        <fullName evidence="2">Alpha/beta hydrolase</fullName>
    </submittedName>
</protein>
<dbReference type="EMBL" id="BAABAT010000020">
    <property type="protein sequence ID" value="GAA4255323.1"/>
    <property type="molecule type" value="Genomic_DNA"/>
</dbReference>
<gene>
    <name evidence="2" type="ORF">GCM10022255_063730</name>
</gene>
<proteinExistence type="predicted"/>
<name>A0ABP8DGF9_9ACTN</name>
<evidence type="ECO:0000259" key="1">
    <source>
        <dbReference type="Pfam" id="PF00561"/>
    </source>
</evidence>
<dbReference type="PRINTS" id="PR00412">
    <property type="entry name" value="EPOXHYDRLASE"/>
</dbReference>
<organism evidence="2 3">
    <name type="scientific">Dactylosporangium darangshiense</name>
    <dbReference type="NCBI Taxonomy" id="579108"/>
    <lineage>
        <taxon>Bacteria</taxon>
        <taxon>Bacillati</taxon>
        <taxon>Actinomycetota</taxon>
        <taxon>Actinomycetes</taxon>
        <taxon>Micromonosporales</taxon>
        <taxon>Micromonosporaceae</taxon>
        <taxon>Dactylosporangium</taxon>
    </lineage>
</organism>
<dbReference type="Gene3D" id="3.40.50.1820">
    <property type="entry name" value="alpha/beta hydrolase"/>
    <property type="match status" value="1"/>
</dbReference>
<feature type="domain" description="AB hydrolase-1" evidence="1">
    <location>
        <begin position="212"/>
        <end position="271"/>
    </location>
</feature>
<accession>A0ABP8DGF9</accession>
<dbReference type="SUPFAM" id="SSF53474">
    <property type="entry name" value="alpha/beta-Hydrolases"/>
    <property type="match status" value="1"/>
</dbReference>
<dbReference type="InterPro" id="IPR000639">
    <property type="entry name" value="Epox_hydrolase-like"/>
</dbReference>
<dbReference type="Pfam" id="PF00561">
    <property type="entry name" value="Abhydrolase_1"/>
    <property type="match status" value="2"/>
</dbReference>
<sequence length="293" mass="33015">MAHVHHRTAHVDGQTVFYREAGDPAAPHVVLLHGAPASSHMFRELIPRLAGEYHVIAPDLIGFGLGGTPPVTEFEYTFDRLADFVEEFLAQRGIDRYAMYVQDYGAPTGWRLALRHPEHVRAIVSQNGNAYEEGFVDTFWDPLWQYADSRSPHDAEPLLEALSESGIRWQYLHGVPDPDVIDPDAWLHDYAQVSRPGNREVQLALFADYPSNVAMYPAVHDYFRSTQVPLLAMWGRNDRIFGPAGAEAFHRDLPDAEVRLLDGGHFLLESHLDEATPILAGFLARQRPSDTWV</sequence>
<dbReference type="GO" id="GO:0016787">
    <property type="term" value="F:hydrolase activity"/>
    <property type="evidence" value="ECO:0007669"/>
    <property type="project" value="UniProtKB-KW"/>
</dbReference>